<dbReference type="GO" id="GO:0000956">
    <property type="term" value="P:nuclear-transcribed mRNA catabolic process"/>
    <property type="evidence" value="ECO:0007669"/>
    <property type="project" value="TreeGrafter"/>
</dbReference>
<evidence type="ECO:0000256" key="4">
    <source>
        <dbReference type="ARBA" id="ARBA00038299"/>
    </source>
</evidence>
<dbReference type="GO" id="GO:0004534">
    <property type="term" value="F:5'-3' RNA exonuclease activity"/>
    <property type="evidence" value="ECO:0007669"/>
    <property type="project" value="TreeGrafter"/>
</dbReference>
<protein>
    <submittedName>
        <fullName evidence="8">Uncharacterized protein</fullName>
    </submittedName>
</protein>
<keyword evidence="3" id="KW-0269">Exonuclease</keyword>
<evidence type="ECO:0000259" key="7">
    <source>
        <dbReference type="Pfam" id="PF17846"/>
    </source>
</evidence>
<feature type="domain" description="Xrn1 helical" evidence="7">
    <location>
        <begin position="283"/>
        <end position="375"/>
    </location>
</feature>
<evidence type="ECO:0000256" key="3">
    <source>
        <dbReference type="ARBA" id="ARBA00022839"/>
    </source>
</evidence>
<dbReference type="PANTHER" id="PTHR12341:SF7">
    <property type="entry name" value="5'-3' EXORIBONUCLEASE 1"/>
    <property type="match status" value="1"/>
</dbReference>
<dbReference type="CDD" id="cd18673">
    <property type="entry name" value="PIN_XRN1-2-like"/>
    <property type="match status" value="1"/>
</dbReference>
<dbReference type="EMBL" id="JARGDH010000006">
    <property type="protein sequence ID" value="KAL0266180.1"/>
    <property type="molecule type" value="Genomic_DNA"/>
</dbReference>
<comment type="caution">
    <text evidence="8">The sequence shown here is derived from an EMBL/GenBank/DDBJ whole genome shotgun (WGS) entry which is preliminary data.</text>
</comment>
<dbReference type="AlphaFoldDB" id="A0AAW2H8T3"/>
<keyword evidence="1" id="KW-0540">Nuclease</keyword>
<dbReference type="Gene3D" id="3.40.50.12390">
    <property type="match status" value="2"/>
</dbReference>
<accession>A0AAW2H8T3</accession>
<feature type="domain" description="Xrn1 N-terminal" evidence="6">
    <location>
        <begin position="1"/>
        <end position="225"/>
    </location>
</feature>
<dbReference type="InterPro" id="IPR027073">
    <property type="entry name" value="5_3_exoribonuclease"/>
</dbReference>
<feature type="domain" description="Glucosamine/galactosamine-6-phosphate isomerase" evidence="5">
    <location>
        <begin position="628"/>
        <end position="762"/>
    </location>
</feature>
<dbReference type="GO" id="GO:0005975">
    <property type="term" value="P:carbohydrate metabolic process"/>
    <property type="evidence" value="ECO:0007669"/>
    <property type="project" value="InterPro"/>
</dbReference>
<evidence type="ECO:0000313" key="8">
    <source>
        <dbReference type="EMBL" id="KAL0266180.1"/>
    </source>
</evidence>
<dbReference type="Gene3D" id="1.25.40.1050">
    <property type="match status" value="1"/>
</dbReference>
<evidence type="ECO:0000256" key="2">
    <source>
        <dbReference type="ARBA" id="ARBA00022801"/>
    </source>
</evidence>
<dbReference type="Pfam" id="PF01182">
    <property type="entry name" value="Glucosamine_iso"/>
    <property type="match status" value="1"/>
</dbReference>
<evidence type="ECO:0000256" key="1">
    <source>
        <dbReference type="ARBA" id="ARBA00022722"/>
    </source>
</evidence>
<dbReference type="SUPFAM" id="SSF100950">
    <property type="entry name" value="NagB/RpiA/CoA transferase-like"/>
    <property type="match status" value="1"/>
</dbReference>
<name>A0AAW2H8T3_9NEOP</name>
<dbReference type="Pfam" id="PF03159">
    <property type="entry name" value="XRN_N"/>
    <property type="match status" value="1"/>
</dbReference>
<organism evidence="8">
    <name type="scientific">Menopon gallinae</name>
    <name type="common">poultry shaft louse</name>
    <dbReference type="NCBI Taxonomy" id="328185"/>
    <lineage>
        <taxon>Eukaryota</taxon>
        <taxon>Metazoa</taxon>
        <taxon>Ecdysozoa</taxon>
        <taxon>Arthropoda</taxon>
        <taxon>Hexapoda</taxon>
        <taxon>Insecta</taxon>
        <taxon>Pterygota</taxon>
        <taxon>Neoptera</taxon>
        <taxon>Paraneoptera</taxon>
        <taxon>Psocodea</taxon>
        <taxon>Troctomorpha</taxon>
        <taxon>Phthiraptera</taxon>
        <taxon>Amblycera</taxon>
        <taxon>Menoponidae</taxon>
        <taxon>Menopon</taxon>
    </lineage>
</organism>
<dbReference type="GO" id="GO:0005634">
    <property type="term" value="C:nucleus"/>
    <property type="evidence" value="ECO:0007669"/>
    <property type="project" value="TreeGrafter"/>
</dbReference>
<feature type="domain" description="Xrn1 helical" evidence="7">
    <location>
        <begin position="383"/>
        <end position="573"/>
    </location>
</feature>
<evidence type="ECO:0000259" key="5">
    <source>
        <dbReference type="Pfam" id="PF01182"/>
    </source>
</evidence>
<evidence type="ECO:0000259" key="6">
    <source>
        <dbReference type="Pfam" id="PF03159"/>
    </source>
</evidence>
<dbReference type="PANTHER" id="PTHR12341">
    <property type="entry name" value="5'-&gt;3' EXORIBONUCLEASE"/>
    <property type="match status" value="1"/>
</dbReference>
<dbReference type="GO" id="GO:0003723">
    <property type="term" value="F:RNA binding"/>
    <property type="evidence" value="ECO:0007669"/>
    <property type="project" value="TreeGrafter"/>
</dbReference>
<dbReference type="InterPro" id="IPR006148">
    <property type="entry name" value="Glc/Gal-6P_isomerase"/>
</dbReference>
<dbReference type="InterPro" id="IPR037171">
    <property type="entry name" value="NagB/RpiA_transferase-like"/>
</dbReference>
<keyword evidence="2" id="KW-0378">Hydrolase</keyword>
<reference evidence="8" key="1">
    <citation type="journal article" date="2024" name="Gigascience">
        <title>Chromosome-level genome of the poultry shaft louse Menopon gallinae provides insight into the host-switching and adaptive evolution of parasitic lice.</title>
        <authorList>
            <person name="Xu Y."/>
            <person name="Ma L."/>
            <person name="Liu S."/>
            <person name="Liang Y."/>
            <person name="Liu Q."/>
            <person name="He Z."/>
            <person name="Tian L."/>
            <person name="Duan Y."/>
            <person name="Cai W."/>
            <person name="Li H."/>
            <person name="Song F."/>
        </authorList>
    </citation>
    <scope>NUCLEOTIDE SEQUENCE</scope>
    <source>
        <strain evidence="8">Cailab_2023a</strain>
    </source>
</reference>
<comment type="similarity">
    <text evidence="4">Belongs to the 5'-3' exonuclease family.</text>
</comment>
<proteinExistence type="inferred from homology"/>
<gene>
    <name evidence="8" type="ORF">PYX00_011897</name>
</gene>
<dbReference type="InterPro" id="IPR004859">
    <property type="entry name" value="Xrn1_N"/>
</dbReference>
<dbReference type="Pfam" id="PF17846">
    <property type="entry name" value="XRN_M"/>
    <property type="match status" value="2"/>
</dbReference>
<dbReference type="InterPro" id="IPR041412">
    <property type="entry name" value="Xrn1_helical"/>
</dbReference>
<sequence>MGVPSLFRYITDKYPDTIRPVTPEDKTDMLYIDFNAIVHRCCKHPMAPAPKDENEIFLNVQAYLSNIVELVAPRTLVYIATDGVAPRAKLNQQRARRYHSSVEAALERKFAMKTALETDAEEELEVSKEEAAFESNAITPGTDFMKRLDDFINDFIKYQVTNDWRHLCVIYSSSNVSGEGEQKILEFIRSQKSLSSFAHTIYSPDADIIFLGLSLHKLKVRLMRNDQNLETQQKREFCKACQKKGHSAYYCGNIKTWKYLYFDIDVLKRHLYSLFKTYIRRRFNLNRIVDDWVFLCFLAGNDFIPNMQCFDIRFGALEHILFLLTYSFNSTGLYITENGNINAAAFKNVIVLLSKHENTFYFKKLESLREARKRFFTKLPVEEIWLHTAAGKNKYYEEKLGATTEGDIEKVCRDYLECLSWILSYYYTGIKSWEFYYPHHYSPFAKDLIKVSSIDFSFVLGKPLRPLEQLMAVMPPLSKELIPAPMQVLFKEFQEFYPEDVRIDMFDRLLAWQGVALLPFLDIGAMLPRIREIVERIELCDMYKNIKGHTLLYVSNTSPLFGPLYALYIDAKNGVVFDSKSFAGRIYQHYSASFPGKKTLFFREEPMERLYTNDFQQTVHGILKEYSGRRLRLMISGGSILSLFNPKAMLDIDSSLWEIYYADERVGGSDLNHVASTSFLRSTRARAFPIVPGADPVQAASAYAAVCTQVDVALLGIGEDGHIASLFPNSIALDCPEYFVLVENSPKAPPTRITVTVRFLNERVGRLFFLVPPKNGELKDVLEPHKSISSRLRCSYVVYVDSRKRRIGRLEKA</sequence>
<dbReference type="Gene3D" id="3.40.50.1360">
    <property type="match status" value="1"/>
</dbReference>